<gene>
    <name evidence="2" type="ORF">GCM10010201_06110</name>
</gene>
<keyword evidence="3" id="KW-1185">Reference proteome</keyword>
<evidence type="ECO:0000313" key="3">
    <source>
        <dbReference type="Proteomes" id="UP001499978"/>
    </source>
</evidence>
<sequence length="233" mass="24411">MIAVVGGTVAVTQVSSANERTRIGSRTGAKAAADTGNRTKASNGRGGQIINGLQVVGRACGGSNLQPHQGFEAGDRCVNTQFGEVSDAPRNPSLLITGSPRAVRVGQAFQLVVSTRNLIRDRFLGAADGGYYLEASFLNGQGLQRGHFHTACRMLNNAKVAQNPDLEPAFFKATEDGRGSARADQVAVAVDGLPNAGLAQCAVWAGDGSHRVPMMERANQVPAFDAIRIQVVN</sequence>
<reference evidence="2 3" key="1">
    <citation type="journal article" date="2019" name="Int. J. Syst. Evol. Microbiol.">
        <title>The Global Catalogue of Microorganisms (GCM) 10K type strain sequencing project: providing services to taxonomists for standard genome sequencing and annotation.</title>
        <authorList>
            <consortium name="The Broad Institute Genomics Platform"/>
            <consortium name="The Broad Institute Genome Sequencing Center for Infectious Disease"/>
            <person name="Wu L."/>
            <person name="Ma J."/>
        </authorList>
    </citation>
    <scope>NUCLEOTIDE SEQUENCE [LARGE SCALE GENOMIC DNA]</scope>
    <source>
        <strain evidence="2 3">JCM 3367</strain>
    </source>
</reference>
<accession>A0ABN3N2X6</accession>
<proteinExistence type="predicted"/>
<evidence type="ECO:0000313" key="2">
    <source>
        <dbReference type="EMBL" id="GAA2513300.1"/>
    </source>
</evidence>
<organism evidence="2 3">
    <name type="scientific">Pilimelia columellifera subsp. columellifera</name>
    <dbReference type="NCBI Taxonomy" id="706583"/>
    <lineage>
        <taxon>Bacteria</taxon>
        <taxon>Bacillati</taxon>
        <taxon>Actinomycetota</taxon>
        <taxon>Actinomycetes</taxon>
        <taxon>Micromonosporales</taxon>
        <taxon>Micromonosporaceae</taxon>
        <taxon>Pilimelia</taxon>
    </lineage>
</organism>
<protein>
    <submittedName>
        <fullName evidence="2">Uncharacterized protein</fullName>
    </submittedName>
</protein>
<name>A0ABN3N2X6_9ACTN</name>
<dbReference type="Proteomes" id="UP001499978">
    <property type="component" value="Unassembled WGS sequence"/>
</dbReference>
<comment type="caution">
    <text evidence="2">The sequence shown here is derived from an EMBL/GenBank/DDBJ whole genome shotgun (WGS) entry which is preliminary data.</text>
</comment>
<dbReference type="EMBL" id="BAAARY010000002">
    <property type="protein sequence ID" value="GAA2513300.1"/>
    <property type="molecule type" value="Genomic_DNA"/>
</dbReference>
<evidence type="ECO:0000256" key="1">
    <source>
        <dbReference type="SAM" id="MobiDB-lite"/>
    </source>
</evidence>
<feature type="region of interest" description="Disordered" evidence="1">
    <location>
        <begin position="18"/>
        <end position="46"/>
    </location>
</feature>